<accession>A0A8B9F8Q5</accession>
<protein>
    <submittedName>
        <fullName evidence="1">Uncharacterized protein</fullName>
    </submittedName>
</protein>
<reference evidence="1" key="1">
    <citation type="submission" date="2025-08" db="UniProtKB">
        <authorList>
            <consortium name="Ensembl"/>
        </authorList>
    </citation>
    <scope>IDENTIFICATION</scope>
</reference>
<proteinExistence type="predicted"/>
<keyword evidence="2" id="KW-1185">Reference proteome</keyword>
<sequence>CTSRTPGPWTSNPLVLQPSSPMDLKSSSFLLLQPSGPMDLQPSGPLLLWSSATPALWTSNSPAFWTCRPPALQNSGLLYRPLACPIHLHLPYRVYTPPSLYTSSLPYRVYTPPSLYTSNLPYRVYTPPSLYTSSLVYTPSLYNSSLPYRILTGNTSGWLGCGCCTCCSPGAALWCCPCHCGHIPTPSAARAGNGAGGCVASGAGMEHRERVIPGAGMGLQRARAVWGVGR</sequence>
<dbReference type="AlphaFoldDB" id="A0A8B9F8Q5"/>
<name>A0A8B9F8Q5_9PSIT</name>
<evidence type="ECO:0000313" key="2">
    <source>
        <dbReference type="Proteomes" id="UP000694522"/>
    </source>
</evidence>
<reference evidence="1" key="2">
    <citation type="submission" date="2025-09" db="UniProtKB">
        <authorList>
            <consortium name="Ensembl"/>
        </authorList>
    </citation>
    <scope>IDENTIFICATION</scope>
</reference>
<dbReference type="Ensembl" id="ENSACOT00000004260.1">
    <property type="protein sequence ID" value="ENSACOP00000004101.1"/>
    <property type="gene ID" value="ENSACOG00000002918.1"/>
</dbReference>
<organism evidence="1 2">
    <name type="scientific">Amazona collaria</name>
    <name type="common">yellow-billed parrot</name>
    <dbReference type="NCBI Taxonomy" id="241587"/>
    <lineage>
        <taxon>Eukaryota</taxon>
        <taxon>Metazoa</taxon>
        <taxon>Chordata</taxon>
        <taxon>Craniata</taxon>
        <taxon>Vertebrata</taxon>
        <taxon>Euteleostomi</taxon>
        <taxon>Archelosauria</taxon>
        <taxon>Archosauria</taxon>
        <taxon>Dinosauria</taxon>
        <taxon>Saurischia</taxon>
        <taxon>Theropoda</taxon>
        <taxon>Coelurosauria</taxon>
        <taxon>Aves</taxon>
        <taxon>Neognathae</taxon>
        <taxon>Neoaves</taxon>
        <taxon>Telluraves</taxon>
        <taxon>Australaves</taxon>
        <taxon>Psittaciformes</taxon>
        <taxon>Psittacidae</taxon>
        <taxon>Amazona</taxon>
    </lineage>
</organism>
<dbReference type="Proteomes" id="UP000694522">
    <property type="component" value="Unplaced"/>
</dbReference>
<evidence type="ECO:0000313" key="1">
    <source>
        <dbReference type="Ensembl" id="ENSACOP00000004101.1"/>
    </source>
</evidence>